<dbReference type="AlphaFoldDB" id="A0AA39W789"/>
<dbReference type="Pfam" id="PF13456">
    <property type="entry name" value="RVT_3"/>
    <property type="match status" value="1"/>
</dbReference>
<reference evidence="2" key="2">
    <citation type="submission" date="2023-06" db="EMBL/GenBank/DDBJ databases">
        <authorList>
            <person name="Swenson N.G."/>
            <person name="Wegrzyn J.L."/>
            <person name="Mcevoy S.L."/>
        </authorList>
    </citation>
    <scope>NUCLEOTIDE SEQUENCE</scope>
    <source>
        <strain evidence="2">NS2018</strain>
        <tissue evidence="2">Leaf</tissue>
    </source>
</reference>
<sequence>MFTSTASLPPFKSSVNLSSRTSSPPFHTVASGSSMSSIWRRCDALISSILRRSDIGKLDLLQSTLTQRISPPMDPTPICLRSGKVGMGIIILDHRGLVVVAKASPVIGCSFVELLEAQACLEGLRLALDVRSGFGV</sequence>
<name>A0AA39W789_ACESA</name>
<dbReference type="InterPro" id="IPR002156">
    <property type="entry name" value="RNaseH_domain"/>
</dbReference>
<dbReference type="Proteomes" id="UP001168877">
    <property type="component" value="Unassembled WGS sequence"/>
</dbReference>
<protein>
    <recommendedName>
        <fullName evidence="1">RNase H type-1 domain-containing protein</fullName>
    </recommendedName>
</protein>
<dbReference type="EMBL" id="JAUESC010000002">
    <property type="protein sequence ID" value="KAK0605620.1"/>
    <property type="molecule type" value="Genomic_DNA"/>
</dbReference>
<comment type="caution">
    <text evidence="2">The sequence shown here is derived from an EMBL/GenBank/DDBJ whole genome shotgun (WGS) entry which is preliminary data.</text>
</comment>
<keyword evidence="3" id="KW-1185">Reference proteome</keyword>
<proteinExistence type="predicted"/>
<dbReference type="GO" id="GO:0003676">
    <property type="term" value="F:nucleic acid binding"/>
    <property type="evidence" value="ECO:0007669"/>
    <property type="project" value="InterPro"/>
</dbReference>
<feature type="domain" description="RNase H type-1" evidence="1">
    <location>
        <begin position="82"/>
        <end position="129"/>
    </location>
</feature>
<evidence type="ECO:0000259" key="1">
    <source>
        <dbReference type="Pfam" id="PF13456"/>
    </source>
</evidence>
<reference evidence="2" key="1">
    <citation type="journal article" date="2022" name="Plant J.">
        <title>Strategies of tolerance reflected in two North American maple genomes.</title>
        <authorList>
            <person name="McEvoy S.L."/>
            <person name="Sezen U.U."/>
            <person name="Trouern-Trend A."/>
            <person name="McMahon S.M."/>
            <person name="Schaberg P.G."/>
            <person name="Yang J."/>
            <person name="Wegrzyn J.L."/>
            <person name="Swenson N.G."/>
        </authorList>
    </citation>
    <scope>NUCLEOTIDE SEQUENCE</scope>
    <source>
        <strain evidence="2">NS2018</strain>
    </source>
</reference>
<organism evidence="2 3">
    <name type="scientific">Acer saccharum</name>
    <name type="common">Sugar maple</name>
    <dbReference type="NCBI Taxonomy" id="4024"/>
    <lineage>
        <taxon>Eukaryota</taxon>
        <taxon>Viridiplantae</taxon>
        <taxon>Streptophyta</taxon>
        <taxon>Embryophyta</taxon>
        <taxon>Tracheophyta</taxon>
        <taxon>Spermatophyta</taxon>
        <taxon>Magnoliopsida</taxon>
        <taxon>eudicotyledons</taxon>
        <taxon>Gunneridae</taxon>
        <taxon>Pentapetalae</taxon>
        <taxon>rosids</taxon>
        <taxon>malvids</taxon>
        <taxon>Sapindales</taxon>
        <taxon>Sapindaceae</taxon>
        <taxon>Hippocastanoideae</taxon>
        <taxon>Acereae</taxon>
        <taxon>Acer</taxon>
    </lineage>
</organism>
<accession>A0AA39W789</accession>
<evidence type="ECO:0000313" key="3">
    <source>
        <dbReference type="Proteomes" id="UP001168877"/>
    </source>
</evidence>
<gene>
    <name evidence="2" type="ORF">LWI29_028963</name>
</gene>
<evidence type="ECO:0000313" key="2">
    <source>
        <dbReference type="EMBL" id="KAK0605620.1"/>
    </source>
</evidence>
<dbReference type="GO" id="GO:0004523">
    <property type="term" value="F:RNA-DNA hybrid ribonuclease activity"/>
    <property type="evidence" value="ECO:0007669"/>
    <property type="project" value="InterPro"/>
</dbReference>